<organism evidence="2 3">
    <name type="scientific">Synechococcus phage S-N03</name>
    <dbReference type="NCBI Taxonomy" id="2718943"/>
    <lineage>
        <taxon>Viruses</taxon>
        <taxon>Duplodnaviria</taxon>
        <taxon>Heunggongvirae</taxon>
        <taxon>Uroviricota</taxon>
        <taxon>Caudoviricetes</taxon>
        <taxon>Pantevenvirales</taxon>
        <taxon>Kyanoviridae</taxon>
        <taxon>Huanghaivirus</taxon>
        <taxon>Huanghaivirus snothree</taxon>
    </lineage>
</organism>
<feature type="domain" description="Baseplate wedge protein gp6-like N-terminal helical" evidence="1">
    <location>
        <begin position="11"/>
        <end position="83"/>
    </location>
</feature>
<proteinExistence type="predicted"/>
<dbReference type="Pfam" id="PF21379">
    <property type="entry name" value="Gp6-like_1st"/>
    <property type="match status" value="1"/>
</dbReference>
<protein>
    <submittedName>
        <fullName evidence="2">Baseplate wedge subunit</fullName>
    </submittedName>
</protein>
<dbReference type="KEGG" id="vg:77945417"/>
<keyword evidence="3" id="KW-1185">Reference proteome</keyword>
<dbReference type="Gene3D" id="3.30.300.200">
    <property type="match status" value="1"/>
</dbReference>
<evidence type="ECO:0000313" key="3">
    <source>
        <dbReference type="Proteomes" id="UP000502617"/>
    </source>
</evidence>
<dbReference type="InterPro" id="IPR049026">
    <property type="entry name" value="Gp6-like_N"/>
</dbReference>
<dbReference type="Proteomes" id="UP000502617">
    <property type="component" value="Segment"/>
</dbReference>
<dbReference type="GeneID" id="77945417"/>
<evidence type="ECO:0000259" key="1">
    <source>
        <dbReference type="Pfam" id="PF21379"/>
    </source>
</evidence>
<reference evidence="2 3" key="1">
    <citation type="submission" date="2020-03" db="EMBL/GenBank/DDBJ databases">
        <title>The Isolation and Genome Sequence of a Novel Cyanophage S-N03 from the Huanghai Sea, China.</title>
        <authorList>
            <person name="Jiang T."/>
        </authorList>
    </citation>
    <scope>NUCLEOTIDE SEQUENCE [LARGE SCALE GENOMIC DNA]</scope>
</reference>
<sequence>MAGIQLTEVDFQQIKDNLVSYLKSTGEFTDFDFDGSNLQVILNLIAYQAQLNAYSTNMIANESFLASATLRNNVVANARMVGYTPTSARSAFTDVTFTYSLESVDYPNGFPRTLRIDPGQLLMTSNGSESVNFNIIDQQTAAVSGSGSCVFRDVRAYEGTFLKANFTVDDSVYNQKFILENTNIDSTTIRVEVQEDPNQTTNEFYQEAKNLVTLTEDSRAYWLEEVEDGRYELTFGDGLFGRKLQSGAKIFVNYVVTNGSAGNGVSDNTKFSFIGRAFDQNNVLITDRPAITNVETSQGGAELEDVASIKFRAPRDYASQNRCVVAEDYENIVRRIYPAVDDVYVFGGEELPVPQYGRVYVIIKPSSGYALSAITKNYIKESLKPFRIASIDVVLADAEIIFVEVVSTVYYDNKKTVKDNSAIVASVNDILTKYSESSTVSKFGGAVRYSRVVGAIDDADGSITRNNTSLRMRRDMVSLIDTAASYEVCFENQLRNNAGTSSVYSTGFQLKINGIADPQTYYFEDDSEGNIYRFYLNNNNTKVIVDKNFGTVDYNKGEVNLGYTTPITIVNTSVDNDVIEIRAIPHNQDVIASKTVYADFDISKSDIVAVVDQEIAGS</sequence>
<accession>A0A6G8R5H6</accession>
<name>A0A6G8R5H6_9CAUD</name>
<dbReference type="RefSeq" id="YP_010669016.1">
    <property type="nucleotide sequence ID" value="NC_070959.1"/>
</dbReference>
<dbReference type="EMBL" id="MT162466">
    <property type="protein sequence ID" value="QIN96636.1"/>
    <property type="molecule type" value="Genomic_DNA"/>
</dbReference>
<evidence type="ECO:0000313" key="2">
    <source>
        <dbReference type="EMBL" id="QIN96636.1"/>
    </source>
</evidence>